<dbReference type="AlphaFoldDB" id="A0A0E3PTI5"/>
<dbReference type="SUPFAM" id="SSF55729">
    <property type="entry name" value="Acyl-CoA N-acyltransferases (Nat)"/>
    <property type="match status" value="1"/>
</dbReference>
<dbReference type="Pfam" id="PF00583">
    <property type="entry name" value="Acetyltransf_1"/>
    <property type="match status" value="1"/>
</dbReference>
<dbReference type="PROSITE" id="PS51186">
    <property type="entry name" value="GNAT"/>
    <property type="match status" value="1"/>
</dbReference>
<dbReference type="EC" id="2.3.1.-" evidence="4"/>
<dbReference type="GO" id="GO:0016747">
    <property type="term" value="F:acyltransferase activity, transferring groups other than amino-acyl groups"/>
    <property type="evidence" value="ECO:0007669"/>
    <property type="project" value="InterPro"/>
</dbReference>
<evidence type="ECO:0000259" key="3">
    <source>
        <dbReference type="PROSITE" id="PS51186"/>
    </source>
</evidence>
<name>A0A0E3PTI5_9EURY</name>
<protein>
    <submittedName>
        <fullName evidence="4">Acetyltransferase</fullName>
        <ecNumber evidence="4">2.3.1.-</ecNumber>
    </submittedName>
</protein>
<dbReference type="Proteomes" id="UP000033123">
    <property type="component" value="Chromosome"/>
</dbReference>
<keyword evidence="1 4" id="KW-0808">Transferase</keyword>
<keyword evidence="2 4" id="KW-0012">Acyltransferase</keyword>
<dbReference type="Gene3D" id="3.40.630.30">
    <property type="match status" value="1"/>
</dbReference>
<dbReference type="InterPro" id="IPR000182">
    <property type="entry name" value="GNAT_dom"/>
</dbReference>
<dbReference type="KEGG" id="msj:MSSAC_3688"/>
<dbReference type="PATRIC" id="fig|1434118.4.peg.4759"/>
<evidence type="ECO:0000256" key="1">
    <source>
        <dbReference type="ARBA" id="ARBA00022679"/>
    </source>
</evidence>
<sequence length="172" mass="19834">MCESFRSHIYTQNVNTGKWKNYYIFPVIESPSYLKRIRSFIEKSLESGIILAIEDPENPEILIAEVHTYKPGIKVFAHIFSNLTIVVRPDYQGKGIGKLLLGTLLQETISKHSEVMRVELLVRESNKRAIEFYKKLGFNIEGRLENRICDKTGKLEADIPMGWTFPACRQQV</sequence>
<organism evidence="4 5">
    <name type="scientific">Methanosarcina siciliae C2J</name>
    <dbReference type="NCBI Taxonomy" id="1434118"/>
    <lineage>
        <taxon>Archaea</taxon>
        <taxon>Methanobacteriati</taxon>
        <taxon>Methanobacteriota</taxon>
        <taxon>Stenosarchaea group</taxon>
        <taxon>Methanomicrobia</taxon>
        <taxon>Methanosarcinales</taxon>
        <taxon>Methanosarcinaceae</taxon>
        <taxon>Methanosarcina</taxon>
    </lineage>
</organism>
<evidence type="ECO:0000313" key="4">
    <source>
        <dbReference type="EMBL" id="AKB38278.1"/>
    </source>
</evidence>
<feature type="domain" description="N-acetyltransferase" evidence="3">
    <location>
        <begin position="22"/>
        <end position="166"/>
    </location>
</feature>
<evidence type="ECO:0000313" key="5">
    <source>
        <dbReference type="Proteomes" id="UP000033123"/>
    </source>
</evidence>
<gene>
    <name evidence="4" type="ORF">MSSAC_3688</name>
</gene>
<dbReference type="CDD" id="cd04301">
    <property type="entry name" value="NAT_SF"/>
    <property type="match status" value="1"/>
</dbReference>
<dbReference type="InterPro" id="IPR050680">
    <property type="entry name" value="YpeA/RimI_acetyltransf"/>
</dbReference>
<dbReference type="PANTHER" id="PTHR43420">
    <property type="entry name" value="ACETYLTRANSFERASE"/>
    <property type="match status" value="1"/>
</dbReference>
<dbReference type="STRING" id="1434118.MSSAC_3688"/>
<dbReference type="HOGENOM" id="CLU_013985_19_6_2"/>
<reference evidence="4 5" key="1">
    <citation type="submission" date="2014-07" db="EMBL/GenBank/DDBJ databases">
        <title>Methanogenic archaea and the global carbon cycle.</title>
        <authorList>
            <person name="Henriksen J.R."/>
            <person name="Luke J."/>
            <person name="Reinhart S."/>
            <person name="Benedict M.N."/>
            <person name="Youngblut N.D."/>
            <person name="Metcalf M.E."/>
            <person name="Whitaker R.J."/>
            <person name="Metcalf W.W."/>
        </authorList>
    </citation>
    <scope>NUCLEOTIDE SEQUENCE [LARGE SCALE GENOMIC DNA]</scope>
    <source>
        <strain evidence="4 5">C2J</strain>
    </source>
</reference>
<dbReference type="EMBL" id="CP009508">
    <property type="protein sequence ID" value="AKB38278.1"/>
    <property type="molecule type" value="Genomic_DNA"/>
</dbReference>
<dbReference type="InterPro" id="IPR016181">
    <property type="entry name" value="Acyl_CoA_acyltransferase"/>
</dbReference>
<evidence type="ECO:0000256" key="2">
    <source>
        <dbReference type="ARBA" id="ARBA00023315"/>
    </source>
</evidence>
<accession>A0A0E3PTI5</accession>
<proteinExistence type="predicted"/>